<dbReference type="SUPFAM" id="SSF47459">
    <property type="entry name" value="HLH, helix-loop-helix DNA-binding domain"/>
    <property type="match status" value="1"/>
</dbReference>
<dbReference type="InterPro" id="IPR050359">
    <property type="entry name" value="bHLH_transcription_factors"/>
</dbReference>
<dbReference type="PANTHER" id="PTHR19290">
    <property type="entry name" value="BASIC HELIX-LOOP-HELIX PROTEIN NEUROGENIN-RELATED"/>
    <property type="match status" value="1"/>
</dbReference>
<organism evidence="3 4">
    <name type="scientific">Candidula unifasciata</name>
    <dbReference type="NCBI Taxonomy" id="100452"/>
    <lineage>
        <taxon>Eukaryota</taxon>
        <taxon>Metazoa</taxon>
        <taxon>Spiralia</taxon>
        <taxon>Lophotrochozoa</taxon>
        <taxon>Mollusca</taxon>
        <taxon>Gastropoda</taxon>
        <taxon>Heterobranchia</taxon>
        <taxon>Euthyneura</taxon>
        <taxon>Panpulmonata</taxon>
        <taxon>Eupulmonata</taxon>
        <taxon>Stylommatophora</taxon>
        <taxon>Helicina</taxon>
        <taxon>Helicoidea</taxon>
        <taxon>Geomitridae</taxon>
        <taxon>Candidula</taxon>
    </lineage>
</organism>
<dbReference type="SMART" id="SM00353">
    <property type="entry name" value="HLH"/>
    <property type="match status" value="1"/>
</dbReference>
<dbReference type="GO" id="GO:0007423">
    <property type="term" value="P:sensory organ development"/>
    <property type="evidence" value="ECO:0007669"/>
    <property type="project" value="TreeGrafter"/>
</dbReference>
<evidence type="ECO:0000313" key="3">
    <source>
        <dbReference type="EMBL" id="CAG5132582.1"/>
    </source>
</evidence>
<evidence type="ECO:0000313" key="4">
    <source>
        <dbReference type="Proteomes" id="UP000678393"/>
    </source>
</evidence>
<reference evidence="3" key="1">
    <citation type="submission" date="2021-04" db="EMBL/GenBank/DDBJ databases">
        <authorList>
            <consortium name="Molecular Ecology Group"/>
        </authorList>
    </citation>
    <scope>NUCLEOTIDE SEQUENCE</scope>
</reference>
<gene>
    <name evidence="3" type="ORF">CUNI_LOCUS18140</name>
</gene>
<dbReference type="AlphaFoldDB" id="A0A8S3ZWZ9"/>
<dbReference type="Proteomes" id="UP000678393">
    <property type="component" value="Unassembled WGS sequence"/>
</dbReference>
<keyword evidence="4" id="KW-1185">Reference proteome</keyword>
<comment type="caution">
    <text evidence="3">The sequence shown here is derived from an EMBL/GenBank/DDBJ whole genome shotgun (WGS) entry which is preliminary data.</text>
</comment>
<dbReference type="PROSITE" id="PS50888">
    <property type="entry name" value="BHLH"/>
    <property type="match status" value="1"/>
</dbReference>
<dbReference type="GO" id="GO:0070888">
    <property type="term" value="F:E-box binding"/>
    <property type="evidence" value="ECO:0007669"/>
    <property type="project" value="TreeGrafter"/>
</dbReference>
<evidence type="ECO:0000256" key="1">
    <source>
        <dbReference type="SAM" id="MobiDB-lite"/>
    </source>
</evidence>
<dbReference type="InterPro" id="IPR036638">
    <property type="entry name" value="HLH_DNA-bd_sf"/>
</dbReference>
<proteinExistence type="predicted"/>
<dbReference type="EMBL" id="CAJHNH020005490">
    <property type="protein sequence ID" value="CAG5132582.1"/>
    <property type="molecule type" value="Genomic_DNA"/>
</dbReference>
<feature type="domain" description="BHLH" evidence="2">
    <location>
        <begin position="93"/>
        <end position="144"/>
    </location>
</feature>
<dbReference type="PANTHER" id="PTHR19290:SF163">
    <property type="entry name" value="BASIC HELIX-LOOP-HELIX NEURAL TRANSCRIPTION FACTOR TAP"/>
    <property type="match status" value="1"/>
</dbReference>
<dbReference type="Pfam" id="PF00010">
    <property type="entry name" value="HLH"/>
    <property type="match status" value="1"/>
</dbReference>
<dbReference type="InterPro" id="IPR011598">
    <property type="entry name" value="bHLH_dom"/>
</dbReference>
<evidence type="ECO:0000259" key="2">
    <source>
        <dbReference type="PROSITE" id="PS50888"/>
    </source>
</evidence>
<sequence>MLLKLCPDSPIFDDKFLSLDSLDSYSTDMEAMSVTTDEPTSSEGLFNASDQQFLQHKRGKQLQTDCDSPKKKRIRKTRAKVKSPEVIQKLKTNRRQRANDRERNRMHGLNEALEVLRTTLPNSTEAKMTKIETLRYACNYISALAASLKLLEKTKDRPDLPTELPNPEDYAFMNNFHFEQENEQTEQDSLPSSVVSITGNRCSIPSDYIDVPQTRQHNCQQNISRIAYTPPLQDQLATEMNFMDTIATNAENLNFLEQSIHRQLNNQYSFKQEQEICGSPISPFQSAFGSQNRHLTSEAAMEALLNSVDNRNDQFYNFSSGIQPVTNLHVAYMTPPTSPENQQLCNERLQQQQQSQHSVKAVTATVAATTSLPLTNNFLQQQLIDQLMHNKIHVFSNIMSTSNQFTSSLSPSTLPSSLPESSLSLFQGQFL</sequence>
<dbReference type="OrthoDB" id="5969565at2759"/>
<feature type="compositionally biased region" description="Basic residues" evidence="1">
    <location>
        <begin position="70"/>
        <end position="81"/>
    </location>
</feature>
<protein>
    <recommendedName>
        <fullName evidence="2">BHLH domain-containing protein</fullName>
    </recommendedName>
</protein>
<dbReference type="GO" id="GO:0005634">
    <property type="term" value="C:nucleus"/>
    <property type="evidence" value="ECO:0007669"/>
    <property type="project" value="TreeGrafter"/>
</dbReference>
<dbReference type="GO" id="GO:0000981">
    <property type="term" value="F:DNA-binding transcription factor activity, RNA polymerase II-specific"/>
    <property type="evidence" value="ECO:0007669"/>
    <property type="project" value="TreeGrafter"/>
</dbReference>
<feature type="region of interest" description="Disordered" evidence="1">
    <location>
        <begin position="63"/>
        <end position="83"/>
    </location>
</feature>
<dbReference type="GO" id="GO:0046983">
    <property type="term" value="F:protein dimerization activity"/>
    <property type="evidence" value="ECO:0007669"/>
    <property type="project" value="InterPro"/>
</dbReference>
<dbReference type="Gene3D" id="4.10.280.10">
    <property type="entry name" value="Helix-loop-helix DNA-binding domain"/>
    <property type="match status" value="1"/>
</dbReference>
<accession>A0A8S3ZWZ9</accession>
<dbReference type="GO" id="GO:0061564">
    <property type="term" value="P:axon development"/>
    <property type="evidence" value="ECO:0007669"/>
    <property type="project" value="TreeGrafter"/>
</dbReference>
<name>A0A8S3ZWZ9_9EUPU</name>
<dbReference type="GO" id="GO:0045944">
    <property type="term" value="P:positive regulation of transcription by RNA polymerase II"/>
    <property type="evidence" value="ECO:0007669"/>
    <property type="project" value="TreeGrafter"/>
</dbReference>